<evidence type="ECO:0000259" key="6">
    <source>
        <dbReference type="Pfam" id="PF01011"/>
    </source>
</evidence>
<comment type="caution">
    <text evidence="7">The sequence shown here is derived from an EMBL/GenBank/DDBJ whole genome shotgun (WGS) entry which is preliminary data.</text>
</comment>
<evidence type="ECO:0000256" key="3">
    <source>
        <dbReference type="ARBA" id="ARBA00023002"/>
    </source>
</evidence>
<dbReference type="CDD" id="cd10280">
    <property type="entry name" value="PQQ_mGDH"/>
    <property type="match status" value="1"/>
</dbReference>
<name>A0A9Q3UP64_9GAMM</name>
<dbReference type="InterPro" id="IPR018391">
    <property type="entry name" value="PQQ_b-propeller_rpt"/>
</dbReference>
<dbReference type="SUPFAM" id="SSF50998">
    <property type="entry name" value="Quinoprotein alcohol dehydrogenase-like"/>
    <property type="match status" value="1"/>
</dbReference>
<feature type="transmembrane region" description="Helical" evidence="5">
    <location>
        <begin position="64"/>
        <end position="80"/>
    </location>
</feature>
<dbReference type="NCBIfam" id="TIGR03074">
    <property type="entry name" value="PQQ_membr_DH"/>
    <property type="match status" value="1"/>
</dbReference>
<keyword evidence="3 7" id="KW-0560">Oxidoreductase</keyword>
<comment type="similarity">
    <text evidence="2">Belongs to the bacterial PQQ dehydrogenase family.</text>
</comment>
<dbReference type="EC" id="1.1.-.-" evidence="7"/>
<feature type="region of interest" description="Disordered" evidence="4">
    <location>
        <begin position="557"/>
        <end position="577"/>
    </location>
</feature>
<dbReference type="InterPro" id="IPR011047">
    <property type="entry name" value="Quinoprotein_ADH-like_sf"/>
</dbReference>
<evidence type="ECO:0000256" key="1">
    <source>
        <dbReference type="ARBA" id="ARBA00001931"/>
    </source>
</evidence>
<keyword evidence="5" id="KW-0472">Membrane</keyword>
<feature type="transmembrane region" description="Helical" evidence="5">
    <location>
        <begin position="86"/>
        <end position="107"/>
    </location>
</feature>
<evidence type="ECO:0000256" key="5">
    <source>
        <dbReference type="SAM" id="Phobius"/>
    </source>
</evidence>
<proteinExistence type="inferred from homology"/>
<feature type="transmembrane region" description="Helical" evidence="5">
    <location>
        <begin position="40"/>
        <end position="57"/>
    </location>
</feature>
<keyword evidence="8" id="KW-1185">Reference proteome</keyword>
<feature type="transmembrane region" description="Helical" evidence="5">
    <location>
        <begin position="119"/>
        <end position="141"/>
    </location>
</feature>
<feature type="domain" description="Pyrrolo-quinoline quinone repeat" evidence="6">
    <location>
        <begin position="175"/>
        <end position="282"/>
    </location>
</feature>
<organism evidence="7 8">
    <name type="scientific">Alloalcanivorax marinus</name>
    <dbReference type="NCBI Taxonomy" id="1177169"/>
    <lineage>
        <taxon>Bacteria</taxon>
        <taxon>Pseudomonadati</taxon>
        <taxon>Pseudomonadota</taxon>
        <taxon>Gammaproteobacteria</taxon>
        <taxon>Oceanospirillales</taxon>
        <taxon>Alcanivoracaceae</taxon>
        <taxon>Alloalcanivorax</taxon>
    </lineage>
</organism>
<dbReference type="InterPro" id="IPR017511">
    <property type="entry name" value="PQQ_mDH"/>
</dbReference>
<dbReference type="GO" id="GO:0008876">
    <property type="term" value="F:quinoprotein glucose dehydrogenase activity"/>
    <property type="evidence" value="ECO:0007669"/>
    <property type="project" value="TreeGrafter"/>
</dbReference>
<feature type="domain" description="Pyrrolo-quinoline quinone repeat" evidence="6">
    <location>
        <begin position="330"/>
        <end position="821"/>
    </location>
</feature>
<gene>
    <name evidence="7" type="ORF">LL252_14745</name>
</gene>
<feature type="compositionally biased region" description="Basic and acidic residues" evidence="4">
    <location>
        <begin position="280"/>
        <end position="289"/>
    </location>
</feature>
<keyword evidence="5" id="KW-1133">Transmembrane helix</keyword>
<dbReference type="PANTHER" id="PTHR32303">
    <property type="entry name" value="QUINOPROTEIN ALCOHOL DEHYDROGENASE (CYTOCHROME C)"/>
    <property type="match status" value="1"/>
</dbReference>
<protein>
    <submittedName>
        <fullName evidence="7">Membrane-bound PQQ-dependent dehydrogenase, glucose/quinate/shikimate family</fullName>
        <ecNumber evidence="7">1.1.-.-</ecNumber>
    </submittedName>
</protein>
<dbReference type="Gene3D" id="2.140.10.10">
    <property type="entry name" value="Quinoprotein alcohol dehydrogenase-like superfamily"/>
    <property type="match status" value="2"/>
</dbReference>
<comment type="cofactor">
    <cofactor evidence="1">
        <name>pyrroloquinoline quinone</name>
        <dbReference type="ChEBI" id="CHEBI:58442"/>
    </cofactor>
</comment>
<dbReference type="SMART" id="SM00564">
    <property type="entry name" value="PQQ"/>
    <property type="match status" value="4"/>
</dbReference>
<dbReference type="InterPro" id="IPR002372">
    <property type="entry name" value="PQQ_rpt_dom"/>
</dbReference>
<evidence type="ECO:0000313" key="8">
    <source>
        <dbReference type="Proteomes" id="UP001108027"/>
    </source>
</evidence>
<dbReference type="PANTHER" id="PTHR32303:SF4">
    <property type="entry name" value="QUINOPROTEIN GLUCOSE DEHYDROGENASE"/>
    <property type="match status" value="1"/>
</dbReference>
<dbReference type="AlphaFoldDB" id="A0A9Q3UP64"/>
<sequence>MAETPRKRDLPLILIGLLVALFGLAYLAGGAWLASLGGSWYYLIAGLGLVLSGALLVAARRAGVALYALVFLGTVLWTLWEAGTNIWGWIPRMDVIIGLAVLVALVAPRVRDGFARGASYGVAGLLVVAVLVGFGLIFVPFGSTHPNPVPGPDSAALGTNVGQAQTADNPARGDWPAYGGGHSAQRYSALDQINRDNVARLERAWTYRTGDLLEERWGAETTPLKVGDDVFLCTSRNIVISLDAASGAENWRYDPQVSRKAVPYTAACRGVTYYEVPAGARERGEEKASRATGDNDEAGDEPVPGDTGPAPTEVAAPVTNGDDTEIAAADGCRARIFSGTLDGRILALDADTGEPCAGFGDHGEVDIKKNMGETPPGYVSINSAPVIVRDTVVTGHQVLDGQRRDAPSGVIKAFDAVTGELKWAWDPGRPEQSEPLTGDAIYTRGSPNMWTTAVGDNQLGLVYLPMGNSAADYWSTPRSEAENEWATSLVAIDVTTGKPAWHFQTTHKDVWDYDLGSQPTLLDFPTDDGPVPAILLPTKQGDVYVFNRRTGEPLVGIEERPVPQGGAEPEQRSPTQPYSLYHTLQQPRLTAHDMWGMTPFDQMYCRIQYRRADYRGMYTPPNADQPWIEFTGYNGGSDWGSVALDPSRGVMIANYNITPNYNRLVPREKANQYGWVPREEMEGRDHGGAEGQGDPQAGTPYAIDVNAGWRVKWTGLLCKQPPYGGIRAVDVKTGDTLWDRPFGTARANGPWGIRSGLPFTIGTPNNGGAVVTAGGLIFIAAATDGLIRAIDIDTGETVWQDVLPAGGQANPLVYEADGRQYLMIVATGHHFMETPSGDYVITYALPEK</sequence>
<dbReference type="GO" id="GO:0048038">
    <property type="term" value="F:quinone binding"/>
    <property type="evidence" value="ECO:0007669"/>
    <property type="project" value="InterPro"/>
</dbReference>
<dbReference type="EMBL" id="JAJGNA010000023">
    <property type="protein sequence ID" value="MCC4309830.1"/>
    <property type="molecule type" value="Genomic_DNA"/>
</dbReference>
<dbReference type="GO" id="GO:0016020">
    <property type="term" value="C:membrane"/>
    <property type="evidence" value="ECO:0007669"/>
    <property type="project" value="InterPro"/>
</dbReference>
<evidence type="ECO:0000256" key="2">
    <source>
        <dbReference type="ARBA" id="ARBA00008156"/>
    </source>
</evidence>
<evidence type="ECO:0000256" key="4">
    <source>
        <dbReference type="SAM" id="MobiDB-lite"/>
    </source>
</evidence>
<evidence type="ECO:0000313" key="7">
    <source>
        <dbReference type="EMBL" id="MCC4309830.1"/>
    </source>
</evidence>
<accession>A0A9Q3UP64</accession>
<dbReference type="Pfam" id="PF01011">
    <property type="entry name" value="PQQ"/>
    <property type="match status" value="2"/>
</dbReference>
<dbReference type="Proteomes" id="UP001108027">
    <property type="component" value="Unassembled WGS sequence"/>
</dbReference>
<keyword evidence="5" id="KW-0812">Transmembrane</keyword>
<dbReference type="RefSeq" id="WP_228234560.1">
    <property type="nucleotide sequence ID" value="NZ_JAJGNA010000023.1"/>
</dbReference>
<reference evidence="7" key="1">
    <citation type="submission" date="2021-10" db="EMBL/GenBank/DDBJ databases">
        <title>The diversity and Nitrogen Metabolism of Culturable Nitrate-Utilizing Bacteria Within the Oxygen Minimum Zone of the Changjiang (Yangtze River)Estuary.</title>
        <authorList>
            <person name="Zhang D."/>
            <person name="Zheng J."/>
            <person name="Liu S."/>
            <person name="He W."/>
        </authorList>
    </citation>
    <scope>NUCLEOTIDE SEQUENCE</scope>
    <source>
        <strain evidence="7">FXH-223</strain>
    </source>
</reference>
<feature type="transmembrane region" description="Helical" evidence="5">
    <location>
        <begin position="12"/>
        <end position="34"/>
    </location>
</feature>
<feature type="region of interest" description="Disordered" evidence="4">
    <location>
        <begin position="279"/>
        <end position="312"/>
    </location>
</feature>